<keyword evidence="2 4" id="KW-0808">Transferase</keyword>
<organism evidence="4 5">
    <name type="scientific">Lactococcus hircilactis</name>
    <dbReference type="NCBI Taxonomy" id="1494462"/>
    <lineage>
        <taxon>Bacteria</taxon>
        <taxon>Bacillati</taxon>
        <taxon>Bacillota</taxon>
        <taxon>Bacilli</taxon>
        <taxon>Lactobacillales</taxon>
        <taxon>Streptococcaceae</taxon>
        <taxon>Lactococcus</taxon>
    </lineage>
</organism>
<feature type="domain" description="4'-phosphopantetheinyl transferase" evidence="3">
    <location>
        <begin position="89"/>
        <end position="160"/>
    </location>
</feature>
<dbReference type="PANTHER" id="PTHR12215">
    <property type="entry name" value="PHOSPHOPANTETHEINE TRANSFERASE"/>
    <property type="match status" value="1"/>
</dbReference>
<sequence length="212" mass="24399">MEQSTLIFYTLLNNDIVTVDKGKLVNLQSDFSKRLLSVAFDYSFSDIKKGKILKAGYFGKPEFSDITKEKFSISHSSNLVLVVKDKDEIGLDIEKIRPLNLNYIKNAFDNEEWEKIEKEREDLRVKMVLQFWTAKEATLKLIGTGLSVSPKMIRLIFKNGKIVGSSIDNKKIILTTIKFFEGYVGCVAHYSYDKSKNCTFRYISFDKLMAMK</sequence>
<dbReference type="InterPro" id="IPR037143">
    <property type="entry name" value="4-PPantetheinyl_Trfase_dom_sf"/>
</dbReference>
<name>A0A7X1Z6N4_9LACT</name>
<dbReference type="GO" id="GO:0008897">
    <property type="term" value="F:holo-[acyl-carrier-protein] synthase activity"/>
    <property type="evidence" value="ECO:0007669"/>
    <property type="project" value="InterPro"/>
</dbReference>
<comment type="caution">
    <text evidence="4">The sequence shown here is derived from an EMBL/GenBank/DDBJ whole genome shotgun (WGS) entry which is preliminary data.</text>
</comment>
<reference evidence="4 5" key="1">
    <citation type="submission" date="2019-10" db="EMBL/GenBank/DDBJ databases">
        <authorList>
            <person name="Dong K."/>
        </authorList>
    </citation>
    <scope>NUCLEOTIDE SEQUENCE [LARGE SCALE GENOMIC DNA]</scope>
    <source>
        <strain evidence="4 5">DSM 28960</strain>
    </source>
</reference>
<dbReference type="EMBL" id="WITJ01000001">
    <property type="protein sequence ID" value="MQW38517.1"/>
    <property type="molecule type" value="Genomic_DNA"/>
</dbReference>
<dbReference type="InterPro" id="IPR008278">
    <property type="entry name" value="4-PPantetheinyl_Trfase_dom"/>
</dbReference>
<dbReference type="RefSeq" id="WP_153494746.1">
    <property type="nucleotide sequence ID" value="NZ_CBCRWP010000008.1"/>
</dbReference>
<dbReference type="Gene3D" id="3.90.470.20">
    <property type="entry name" value="4'-phosphopantetheinyl transferase domain"/>
    <property type="match status" value="1"/>
</dbReference>
<evidence type="ECO:0000313" key="5">
    <source>
        <dbReference type="Proteomes" id="UP000439550"/>
    </source>
</evidence>
<dbReference type="GO" id="GO:0019878">
    <property type="term" value="P:lysine biosynthetic process via aminoadipic acid"/>
    <property type="evidence" value="ECO:0007669"/>
    <property type="project" value="TreeGrafter"/>
</dbReference>
<dbReference type="InterPro" id="IPR050559">
    <property type="entry name" value="P-Pant_transferase_sf"/>
</dbReference>
<dbReference type="GO" id="GO:0005829">
    <property type="term" value="C:cytosol"/>
    <property type="evidence" value="ECO:0007669"/>
    <property type="project" value="TreeGrafter"/>
</dbReference>
<evidence type="ECO:0000259" key="3">
    <source>
        <dbReference type="Pfam" id="PF01648"/>
    </source>
</evidence>
<comment type="similarity">
    <text evidence="1">Belongs to the P-Pant transferase superfamily. Gsp/Sfp/HetI/AcpT family.</text>
</comment>
<protein>
    <submittedName>
        <fullName evidence="4">4'-phosphopantetheinyl transferase superfamily protein</fullName>
    </submittedName>
</protein>
<dbReference type="PANTHER" id="PTHR12215:SF10">
    <property type="entry name" value="L-AMINOADIPATE-SEMIALDEHYDE DEHYDROGENASE-PHOSPHOPANTETHEINYL TRANSFERASE"/>
    <property type="match status" value="1"/>
</dbReference>
<dbReference type="Pfam" id="PF01648">
    <property type="entry name" value="ACPS"/>
    <property type="match status" value="1"/>
</dbReference>
<accession>A0A7X1Z6N4</accession>
<dbReference type="Proteomes" id="UP000439550">
    <property type="component" value="Unassembled WGS sequence"/>
</dbReference>
<dbReference type="GO" id="GO:0000287">
    <property type="term" value="F:magnesium ion binding"/>
    <property type="evidence" value="ECO:0007669"/>
    <property type="project" value="InterPro"/>
</dbReference>
<evidence type="ECO:0000313" key="4">
    <source>
        <dbReference type="EMBL" id="MQW38517.1"/>
    </source>
</evidence>
<dbReference type="AlphaFoldDB" id="A0A7X1Z6N4"/>
<proteinExistence type="inferred from homology"/>
<evidence type="ECO:0000256" key="2">
    <source>
        <dbReference type="ARBA" id="ARBA00022679"/>
    </source>
</evidence>
<dbReference type="SUPFAM" id="SSF56214">
    <property type="entry name" value="4'-phosphopantetheinyl transferase"/>
    <property type="match status" value="2"/>
</dbReference>
<evidence type="ECO:0000256" key="1">
    <source>
        <dbReference type="ARBA" id="ARBA00010990"/>
    </source>
</evidence>
<keyword evidence="5" id="KW-1185">Reference proteome</keyword>
<gene>
    <name evidence="4" type="ORF">GHI93_00950</name>
</gene>
<dbReference type="OrthoDB" id="9808281at2"/>